<name>A0A829W9J4_9FIRM</name>
<reference evidence="1 2" key="1">
    <citation type="submission" date="2019-06" db="EMBL/GenBank/DDBJ databases">
        <title>Draft genome sequence of [Clostridium] clostridioforme NBRC 113352.</title>
        <authorList>
            <person name="Miura T."/>
            <person name="Furukawa M."/>
            <person name="Shimamura M."/>
            <person name="Ohyama Y."/>
            <person name="Yamazoe A."/>
            <person name="Kawasaki H."/>
        </authorList>
    </citation>
    <scope>NUCLEOTIDE SEQUENCE [LARGE SCALE GENOMIC DNA]</scope>
    <source>
        <strain evidence="1 2">NBRC 113352</strain>
    </source>
</reference>
<comment type="caution">
    <text evidence="1">The sequence shown here is derived from an EMBL/GenBank/DDBJ whole genome shotgun (WGS) entry which is preliminary data.</text>
</comment>
<dbReference type="AlphaFoldDB" id="A0A829W9J4"/>
<organism evidence="1 2">
    <name type="scientific">Enterocloster clostridioformis</name>
    <dbReference type="NCBI Taxonomy" id="1531"/>
    <lineage>
        <taxon>Bacteria</taxon>
        <taxon>Bacillati</taxon>
        <taxon>Bacillota</taxon>
        <taxon>Clostridia</taxon>
        <taxon>Lachnospirales</taxon>
        <taxon>Lachnospiraceae</taxon>
        <taxon>Enterocloster</taxon>
    </lineage>
</organism>
<evidence type="ECO:0000313" key="2">
    <source>
        <dbReference type="Proteomes" id="UP000315200"/>
    </source>
</evidence>
<evidence type="ECO:0008006" key="3">
    <source>
        <dbReference type="Google" id="ProtNLM"/>
    </source>
</evidence>
<protein>
    <recommendedName>
        <fullName evidence="3">Transposase</fullName>
    </recommendedName>
</protein>
<dbReference type="Proteomes" id="UP000315200">
    <property type="component" value="Unassembled WGS sequence"/>
</dbReference>
<evidence type="ECO:0000313" key="1">
    <source>
        <dbReference type="EMBL" id="GEA38975.1"/>
    </source>
</evidence>
<gene>
    <name evidence="1" type="ORF">Ccl03g_46880</name>
</gene>
<proteinExistence type="predicted"/>
<sequence>MPKKYLRGKQNKILFKTTKNAWENVYYLHNKKEGTDKKLEYIKLHINCDLAIKCNLMIAKLQYMG</sequence>
<accession>A0A829W9J4</accession>
<dbReference type="EMBL" id="BJLB01000001">
    <property type="protein sequence ID" value="GEA38975.1"/>
    <property type="molecule type" value="Genomic_DNA"/>
</dbReference>